<dbReference type="EMBL" id="VIVR01000001">
    <property type="protein sequence ID" value="TWE16978.1"/>
    <property type="molecule type" value="Genomic_DNA"/>
</dbReference>
<keyword evidence="4" id="KW-1185">Reference proteome</keyword>
<evidence type="ECO:0000313" key="4">
    <source>
        <dbReference type="Proteomes" id="UP000318416"/>
    </source>
</evidence>
<dbReference type="RefSeq" id="WP_145789472.1">
    <property type="nucleotide sequence ID" value="NZ_BAAABR010000054.1"/>
</dbReference>
<keyword evidence="1" id="KW-0560">Oxidoreductase</keyword>
<dbReference type="AlphaFoldDB" id="A0A561EMX8"/>
<dbReference type="InterPro" id="IPR050791">
    <property type="entry name" value="Aldo-Keto_reductase"/>
</dbReference>
<evidence type="ECO:0000313" key="3">
    <source>
        <dbReference type="EMBL" id="TWE16978.1"/>
    </source>
</evidence>
<protein>
    <submittedName>
        <fullName evidence="3">Aryl-alcohol dehydrogenase-like predicted oxidoreductase</fullName>
    </submittedName>
</protein>
<dbReference type="GO" id="GO:0016491">
    <property type="term" value="F:oxidoreductase activity"/>
    <property type="evidence" value="ECO:0007669"/>
    <property type="project" value="UniProtKB-KW"/>
</dbReference>
<dbReference type="CDD" id="cd19088">
    <property type="entry name" value="AKR_AKR13B1"/>
    <property type="match status" value="1"/>
</dbReference>
<reference evidence="3 4" key="1">
    <citation type="submission" date="2019-06" db="EMBL/GenBank/DDBJ databases">
        <title>Sequencing the genomes of 1000 actinobacteria strains.</title>
        <authorList>
            <person name="Klenk H.-P."/>
        </authorList>
    </citation>
    <scope>NUCLEOTIDE SEQUENCE [LARGE SCALE GENOMIC DNA]</scope>
    <source>
        <strain evidence="3 4">DSM 41649</strain>
    </source>
</reference>
<feature type="domain" description="NADP-dependent oxidoreductase" evidence="2">
    <location>
        <begin position="19"/>
        <end position="214"/>
    </location>
</feature>
<dbReference type="Gene3D" id="3.20.20.100">
    <property type="entry name" value="NADP-dependent oxidoreductase domain"/>
    <property type="match status" value="1"/>
</dbReference>
<accession>A0A561EMX8</accession>
<organism evidence="3 4">
    <name type="scientific">Kitasatospora atroaurantiaca</name>
    <dbReference type="NCBI Taxonomy" id="285545"/>
    <lineage>
        <taxon>Bacteria</taxon>
        <taxon>Bacillati</taxon>
        <taxon>Actinomycetota</taxon>
        <taxon>Actinomycetes</taxon>
        <taxon>Kitasatosporales</taxon>
        <taxon>Streptomycetaceae</taxon>
        <taxon>Kitasatospora</taxon>
    </lineage>
</organism>
<name>A0A561EMX8_9ACTN</name>
<dbReference type="OrthoDB" id="9768793at2"/>
<proteinExistence type="predicted"/>
<evidence type="ECO:0000256" key="1">
    <source>
        <dbReference type="ARBA" id="ARBA00023002"/>
    </source>
</evidence>
<dbReference type="InterPro" id="IPR036812">
    <property type="entry name" value="NAD(P)_OxRdtase_dom_sf"/>
</dbReference>
<dbReference type="PANTHER" id="PTHR43625">
    <property type="entry name" value="AFLATOXIN B1 ALDEHYDE REDUCTASE"/>
    <property type="match status" value="1"/>
</dbReference>
<dbReference type="PANTHER" id="PTHR43625:SF40">
    <property type="entry name" value="ALDO-KETO REDUCTASE YAKC [NADP(+)]"/>
    <property type="match status" value="1"/>
</dbReference>
<dbReference type="InterPro" id="IPR023210">
    <property type="entry name" value="NADP_OxRdtase_dom"/>
</dbReference>
<comment type="caution">
    <text evidence="3">The sequence shown here is derived from an EMBL/GenBank/DDBJ whole genome shotgun (WGS) entry which is preliminary data.</text>
</comment>
<gene>
    <name evidence="3" type="ORF">FB465_1973</name>
</gene>
<evidence type="ECO:0000259" key="2">
    <source>
        <dbReference type="Pfam" id="PF00248"/>
    </source>
</evidence>
<sequence>MSGNRPGGTITIAGKQVARLGFGTMRLTGSGTWGTPADQTTALRLLRTCVAEFGINHIDTADAYGPHTVEELIRWALHPYDDDLLLATKVGMVRPAPNIWSPLGRPDYLRAAVEGSLRRLATERLDLCYLHRIDPTVPLADQVAVLDALREEGKIGAIGLSKVTPRQIAEASTFVPIAAVQNVLNIDEPDDPAVAYCAQHGIPYIPYRPLNAGRHAGDSAGKALRWLLDLGEHVAPIPGTSNPEHLAALVAAVTADHPESEQR</sequence>
<dbReference type="GO" id="GO:0005737">
    <property type="term" value="C:cytoplasm"/>
    <property type="evidence" value="ECO:0007669"/>
    <property type="project" value="TreeGrafter"/>
</dbReference>
<dbReference type="SUPFAM" id="SSF51430">
    <property type="entry name" value="NAD(P)-linked oxidoreductase"/>
    <property type="match status" value="1"/>
</dbReference>
<dbReference type="Proteomes" id="UP000318416">
    <property type="component" value="Unassembled WGS sequence"/>
</dbReference>
<dbReference type="Pfam" id="PF00248">
    <property type="entry name" value="Aldo_ket_red"/>
    <property type="match status" value="1"/>
</dbReference>